<evidence type="ECO:0000313" key="2">
    <source>
        <dbReference type="EMBL" id="MDR7095155.1"/>
    </source>
</evidence>
<comment type="caution">
    <text evidence="2">The sequence shown here is derived from an EMBL/GenBank/DDBJ whole genome shotgun (WGS) entry which is preliminary data.</text>
</comment>
<dbReference type="SMART" id="SM00530">
    <property type="entry name" value="HTH_XRE"/>
    <property type="match status" value="1"/>
</dbReference>
<keyword evidence="3" id="KW-1185">Reference proteome</keyword>
<dbReference type="InterPro" id="IPR001387">
    <property type="entry name" value="Cro/C1-type_HTH"/>
</dbReference>
<dbReference type="SUPFAM" id="SSF47413">
    <property type="entry name" value="lambda repressor-like DNA-binding domains"/>
    <property type="match status" value="1"/>
</dbReference>
<dbReference type="InterPro" id="IPR010982">
    <property type="entry name" value="Lambda_DNA-bd_dom_sf"/>
</dbReference>
<dbReference type="Gene3D" id="1.10.260.40">
    <property type="entry name" value="lambda repressor-like DNA-binding domains"/>
    <property type="match status" value="1"/>
</dbReference>
<dbReference type="Proteomes" id="UP001265550">
    <property type="component" value="Unassembled WGS sequence"/>
</dbReference>
<sequence length="62" mass="6683">MKQGIAQDQFALLANVDRSYYGKLERGERQPSLALMLRIAGGLGLPASEVLARVERLLAGAV</sequence>
<protein>
    <submittedName>
        <fullName evidence="2">Transcriptional regulator with XRE-family HTH domain</fullName>
    </submittedName>
</protein>
<reference evidence="2 3" key="1">
    <citation type="submission" date="2023-07" db="EMBL/GenBank/DDBJ databases">
        <title>Sorghum-associated microbial communities from plants grown in Nebraska, USA.</title>
        <authorList>
            <person name="Schachtman D."/>
        </authorList>
    </citation>
    <scope>NUCLEOTIDE SEQUENCE [LARGE SCALE GENOMIC DNA]</scope>
    <source>
        <strain evidence="2 3">BE240</strain>
    </source>
</reference>
<dbReference type="EMBL" id="JAVDWE010000007">
    <property type="protein sequence ID" value="MDR7095155.1"/>
    <property type="molecule type" value="Genomic_DNA"/>
</dbReference>
<proteinExistence type="predicted"/>
<name>A0ABU1VCF9_9BURK</name>
<dbReference type="Pfam" id="PF01381">
    <property type="entry name" value="HTH_3"/>
    <property type="match status" value="1"/>
</dbReference>
<feature type="domain" description="HTH cro/C1-type" evidence="1">
    <location>
        <begin position="2"/>
        <end position="50"/>
    </location>
</feature>
<accession>A0ABU1VCF9</accession>
<evidence type="ECO:0000313" key="3">
    <source>
        <dbReference type="Proteomes" id="UP001265550"/>
    </source>
</evidence>
<organism evidence="2 3">
    <name type="scientific">Hydrogenophaga laconesensis</name>
    <dbReference type="NCBI Taxonomy" id="1805971"/>
    <lineage>
        <taxon>Bacteria</taxon>
        <taxon>Pseudomonadati</taxon>
        <taxon>Pseudomonadota</taxon>
        <taxon>Betaproteobacteria</taxon>
        <taxon>Burkholderiales</taxon>
        <taxon>Comamonadaceae</taxon>
        <taxon>Hydrogenophaga</taxon>
    </lineage>
</organism>
<evidence type="ECO:0000259" key="1">
    <source>
        <dbReference type="PROSITE" id="PS50943"/>
    </source>
</evidence>
<dbReference type="PROSITE" id="PS50943">
    <property type="entry name" value="HTH_CROC1"/>
    <property type="match status" value="1"/>
</dbReference>
<gene>
    <name evidence="2" type="ORF">J2X09_002899</name>
</gene>
<dbReference type="CDD" id="cd00093">
    <property type="entry name" value="HTH_XRE"/>
    <property type="match status" value="1"/>
</dbReference>